<organism evidence="2 3">
    <name type="scientific">Amycolatopsis endophytica</name>
    <dbReference type="NCBI Taxonomy" id="860233"/>
    <lineage>
        <taxon>Bacteria</taxon>
        <taxon>Bacillati</taxon>
        <taxon>Actinomycetota</taxon>
        <taxon>Actinomycetes</taxon>
        <taxon>Pseudonocardiales</taxon>
        <taxon>Pseudonocardiaceae</taxon>
        <taxon>Amycolatopsis</taxon>
    </lineage>
</organism>
<sequence length="191" mass="20581">MTEHQPSERRLAPIRRIVTGVTSEGRSTVVSDGPSAFTFAFPGIPDYGATDLWRTAVPADADDPEEPCFTPIRMGPPSGGVVFRITHFPPDELFLDGFDRSAAFSAVRGGEHVTAESDVRNPTMHRTDTVDFAIVISGEIYALLDETEVKMGPGDTLIQRGTVHGWSNRSTEDCLVAFVLVDAATSGDEVG</sequence>
<dbReference type="Pfam" id="PF07883">
    <property type="entry name" value="Cupin_2"/>
    <property type="match status" value="1"/>
</dbReference>
<dbReference type="InterPro" id="IPR013096">
    <property type="entry name" value="Cupin_2"/>
</dbReference>
<dbReference type="AlphaFoldDB" id="A0A853B1Z4"/>
<keyword evidence="2" id="KW-0413">Isomerase</keyword>
<evidence type="ECO:0000259" key="1">
    <source>
        <dbReference type="Pfam" id="PF07883"/>
    </source>
</evidence>
<dbReference type="GO" id="GO:0016853">
    <property type="term" value="F:isomerase activity"/>
    <property type="evidence" value="ECO:0007669"/>
    <property type="project" value="UniProtKB-KW"/>
</dbReference>
<dbReference type="EMBL" id="JACCFK010000001">
    <property type="protein sequence ID" value="NYI88845.1"/>
    <property type="molecule type" value="Genomic_DNA"/>
</dbReference>
<protein>
    <submittedName>
        <fullName evidence="2">Mannose-6-phosphate isomerase-like protein (Cupin superfamily)</fullName>
    </submittedName>
</protein>
<dbReference type="PANTHER" id="PTHR36156:SF2">
    <property type="entry name" value="CUPIN TYPE-2 DOMAIN-CONTAINING PROTEIN"/>
    <property type="match status" value="1"/>
</dbReference>
<reference evidence="2 3" key="1">
    <citation type="submission" date="2020-07" db="EMBL/GenBank/DDBJ databases">
        <title>Sequencing the genomes of 1000 actinobacteria strains.</title>
        <authorList>
            <person name="Klenk H.-P."/>
        </authorList>
    </citation>
    <scope>NUCLEOTIDE SEQUENCE [LARGE SCALE GENOMIC DNA]</scope>
    <source>
        <strain evidence="2 3">DSM 104006</strain>
    </source>
</reference>
<dbReference type="InterPro" id="IPR011051">
    <property type="entry name" value="RmlC_Cupin_sf"/>
</dbReference>
<dbReference type="InterPro" id="IPR047142">
    <property type="entry name" value="OryJ/VirC-like"/>
</dbReference>
<dbReference type="Gene3D" id="2.60.120.10">
    <property type="entry name" value="Jelly Rolls"/>
    <property type="match status" value="1"/>
</dbReference>
<feature type="domain" description="Cupin type-2" evidence="1">
    <location>
        <begin position="124"/>
        <end position="178"/>
    </location>
</feature>
<dbReference type="InterPro" id="IPR014710">
    <property type="entry name" value="RmlC-like_jellyroll"/>
</dbReference>
<evidence type="ECO:0000313" key="2">
    <source>
        <dbReference type="EMBL" id="NYI88845.1"/>
    </source>
</evidence>
<gene>
    <name evidence="2" type="ORF">HNR02_002168</name>
</gene>
<accession>A0A853B1Z4</accession>
<proteinExistence type="predicted"/>
<dbReference type="Proteomes" id="UP000549616">
    <property type="component" value="Unassembled WGS sequence"/>
</dbReference>
<name>A0A853B1Z4_9PSEU</name>
<dbReference type="RefSeq" id="WP_179773024.1">
    <property type="nucleotide sequence ID" value="NZ_JACCFK010000001.1"/>
</dbReference>
<evidence type="ECO:0000313" key="3">
    <source>
        <dbReference type="Proteomes" id="UP000549616"/>
    </source>
</evidence>
<dbReference type="SUPFAM" id="SSF51182">
    <property type="entry name" value="RmlC-like cupins"/>
    <property type="match status" value="1"/>
</dbReference>
<dbReference type="PANTHER" id="PTHR36156">
    <property type="entry name" value="SLR2101 PROTEIN"/>
    <property type="match status" value="1"/>
</dbReference>
<keyword evidence="3" id="KW-1185">Reference proteome</keyword>
<dbReference type="CDD" id="cd02231">
    <property type="entry name" value="cupin_BLL6423-like"/>
    <property type="match status" value="1"/>
</dbReference>
<comment type="caution">
    <text evidence="2">The sequence shown here is derived from an EMBL/GenBank/DDBJ whole genome shotgun (WGS) entry which is preliminary data.</text>
</comment>